<gene>
    <name evidence="3" type="ORF">H5P30_03095</name>
</gene>
<evidence type="ECO:0000256" key="1">
    <source>
        <dbReference type="SAM" id="MobiDB-lite"/>
    </source>
</evidence>
<feature type="region of interest" description="Disordered" evidence="1">
    <location>
        <begin position="187"/>
        <end position="207"/>
    </location>
</feature>
<evidence type="ECO:0000313" key="4">
    <source>
        <dbReference type="Proteomes" id="UP000525652"/>
    </source>
</evidence>
<dbReference type="EMBL" id="JACHVA010000036">
    <property type="protein sequence ID" value="MBC2600763.1"/>
    <property type="molecule type" value="Genomic_DNA"/>
</dbReference>
<dbReference type="RefSeq" id="WP_185691502.1">
    <property type="nucleotide sequence ID" value="NZ_JACHVA010000036.1"/>
</dbReference>
<keyword evidence="2" id="KW-0812">Transmembrane</keyword>
<dbReference type="Proteomes" id="UP000525652">
    <property type="component" value="Unassembled WGS sequence"/>
</dbReference>
<evidence type="ECO:0008006" key="5">
    <source>
        <dbReference type="Google" id="ProtNLM"/>
    </source>
</evidence>
<accession>A0A7X1AXF4</accession>
<dbReference type="AlphaFoldDB" id="A0A7X1AXF4"/>
<keyword evidence="2" id="KW-1133">Transmembrane helix</keyword>
<feature type="region of interest" description="Disordered" evidence="1">
    <location>
        <begin position="84"/>
        <end position="110"/>
    </location>
</feature>
<dbReference type="Gene3D" id="2.30.30.700">
    <property type="entry name" value="SLA1 homology domain 1"/>
    <property type="match status" value="1"/>
</dbReference>
<proteinExistence type="predicted"/>
<keyword evidence="2" id="KW-0472">Membrane</keyword>
<name>A0A7X1AXF4_9BACT</name>
<feature type="transmembrane region" description="Helical" evidence="2">
    <location>
        <begin position="12"/>
        <end position="35"/>
    </location>
</feature>
<reference evidence="3 4" key="1">
    <citation type="submission" date="2020-07" db="EMBL/GenBank/DDBJ databases">
        <authorList>
            <person name="Feng X."/>
        </authorList>
    </citation>
    <scope>NUCLEOTIDE SEQUENCE [LARGE SCALE GENOMIC DNA]</scope>
    <source>
        <strain evidence="3 4">JCM14086</strain>
    </source>
</reference>
<evidence type="ECO:0000256" key="2">
    <source>
        <dbReference type="SAM" id="Phobius"/>
    </source>
</evidence>
<protein>
    <recommendedName>
        <fullName evidence="5">SLA1 homology domain-containing protein</fullName>
    </recommendedName>
</protein>
<organism evidence="3 4">
    <name type="scientific">Puniceicoccus vermicola</name>
    <dbReference type="NCBI Taxonomy" id="388746"/>
    <lineage>
        <taxon>Bacteria</taxon>
        <taxon>Pseudomonadati</taxon>
        <taxon>Verrucomicrobiota</taxon>
        <taxon>Opitutia</taxon>
        <taxon>Puniceicoccales</taxon>
        <taxon>Puniceicoccaceae</taxon>
        <taxon>Puniceicoccus</taxon>
    </lineage>
</organism>
<keyword evidence="4" id="KW-1185">Reference proteome</keyword>
<comment type="caution">
    <text evidence="3">The sequence shown here is derived from an EMBL/GenBank/DDBJ whole genome shotgun (WGS) entry which is preliminary data.</text>
</comment>
<sequence>MSFSEDFVINRNLMRLVGLLLLVFMVSALGGWFGVRFAANESTNSSLTAELSSEVRALQSRLEALESGQEPAKALVAALEDTSGEENFAEDQSSSEVVEDEMTESPLDSKWPPAKREWFEARASREIVTFTDLEGRVVEAKLVDVTDDSVKIVRSKDERQFVLPLDRLVSSDREFIEFLVETGKFSPTSEEKSDEVDWGAIFGEESA</sequence>
<evidence type="ECO:0000313" key="3">
    <source>
        <dbReference type="EMBL" id="MBC2600763.1"/>
    </source>
</evidence>